<keyword evidence="9" id="KW-0862">Zinc</keyword>
<keyword evidence="6" id="KW-0227">DNA damage</keyword>
<dbReference type="GO" id="GO:0005737">
    <property type="term" value="C:cytoplasm"/>
    <property type="evidence" value="ECO:0007669"/>
    <property type="project" value="UniProtKB-SubCell"/>
</dbReference>
<dbReference type="Pfam" id="PF00005">
    <property type="entry name" value="ABC_tran"/>
    <property type="match status" value="1"/>
</dbReference>
<reference evidence="18" key="1">
    <citation type="journal article" date="2020" name="mSystems">
        <title>Genome- and Community-Level Interaction Insights into Carbon Utilization and Element Cycling Functions of Hydrothermarchaeota in Hydrothermal Sediment.</title>
        <authorList>
            <person name="Zhou Z."/>
            <person name="Liu Y."/>
            <person name="Xu W."/>
            <person name="Pan J."/>
            <person name="Luo Z.H."/>
            <person name="Li M."/>
        </authorList>
    </citation>
    <scope>NUCLEOTIDE SEQUENCE [LARGE SCALE GENOMIC DNA]</scope>
    <source>
        <strain evidence="18">HyVt-503</strain>
    </source>
</reference>
<evidence type="ECO:0000256" key="6">
    <source>
        <dbReference type="ARBA" id="ARBA00022763"/>
    </source>
</evidence>
<keyword evidence="10 18" id="KW-0067">ATP-binding</keyword>
<dbReference type="InterPro" id="IPR003593">
    <property type="entry name" value="AAA+_ATPase"/>
</dbReference>
<keyword evidence="4" id="KW-0677">Repeat</keyword>
<evidence type="ECO:0000256" key="1">
    <source>
        <dbReference type="ARBA" id="ARBA00004496"/>
    </source>
</evidence>
<dbReference type="GO" id="GO:0004518">
    <property type="term" value="F:nuclease activity"/>
    <property type="evidence" value="ECO:0007669"/>
    <property type="project" value="UniProtKB-KW"/>
</dbReference>
<comment type="caution">
    <text evidence="18">The sequence shown here is derived from an EMBL/GenBank/DDBJ whole genome shotgun (WGS) entry which is preliminary data.</text>
</comment>
<dbReference type="PROSITE" id="PS00211">
    <property type="entry name" value="ABC_TRANSPORTER_1"/>
    <property type="match status" value="1"/>
</dbReference>
<dbReference type="Proteomes" id="UP000885797">
    <property type="component" value="Unassembled WGS sequence"/>
</dbReference>
<evidence type="ECO:0000256" key="7">
    <source>
        <dbReference type="ARBA" id="ARBA00022769"/>
    </source>
</evidence>
<comment type="similarity">
    <text evidence="14">Belongs to the ABC transporter superfamily. UvrA family.</text>
</comment>
<dbReference type="InterPro" id="IPR003439">
    <property type="entry name" value="ABC_transporter-like_ATP-bd"/>
</dbReference>
<dbReference type="GO" id="GO:0006281">
    <property type="term" value="P:DNA repair"/>
    <property type="evidence" value="ECO:0007669"/>
    <property type="project" value="UniProtKB-KW"/>
</dbReference>
<evidence type="ECO:0000256" key="13">
    <source>
        <dbReference type="ARBA" id="ARBA00023204"/>
    </source>
</evidence>
<dbReference type="EMBL" id="DRND01000345">
    <property type="protein sequence ID" value="HFC47094.1"/>
    <property type="molecule type" value="Genomic_DNA"/>
</dbReference>
<dbReference type="Gene3D" id="1.20.1580.10">
    <property type="entry name" value="ABC transporter ATPase like domain"/>
    <property type="match status" value="2"/>
</dbReference>
<evidence type="ECO:0000259" key="17">
    <source>
        <dbReference type="PROSITE" id="PS50893"/>
    </source>
</evidence>
<keyword evidence="13" id="KW-0234">DNA repair</keyword>
<dbReference type="InterPro" id="IPR041552">
    <property type="entry name" value="UvrA_DNA-bd"/>
</dbReference>
<evidence type="ECO:0000256" key="5">
    <source>
        <dbReference type="ARBA" id="ARBA00022741"/>
    </source>
</evidence>
<dbReference type="SUPFAM" id="SSF52540">
    <property type="entry name" value="P-loop containing nucleoside triphosphate hydrolases"/>
    <property type="match status" value="3"/>
</dbReference>
<evidence type="ECO:0000256" key="16">
    <source>
        <dbReference type="ARBA" id="ARBA00042156"/>
    </source>
</evidence>
<evidence type="ECO:0000256" key="8">
    <source>
        <dbReference type="ARBA" id="ARBA00022771"/>
    </source>
</evidence>
<keyword evidence="8" id="KW-0863">Zinc-finger</keyword>
<dbReference type="GO" id="GO:0016887">
    <property type="term" value="F:ATP hydrolysis activity"/>
    <property type="evidence" value="ECO:0007669"/>
    <property type="project" value="InterPro"/>
</dbReference>
<dbReference type="GO" id="GO:0003677">
    <property type="term" value="F:DNA binding"/>
    <property type="evidence" value="ECO:0007669"/>
    <property type="project" value="UniProtKB-KW"/>
</dbReference>
<evidence type="ECO:0000256" key="4">
    <source>
        <dbReference type="ARBA" id="ARBA00022737"/>
    </source>
</evidence>
<evidence type="ECO:0000256" key="14">
    <source>
        <dbReference type="ARBA" id="ARBA00038000"/>
    </source>
</evidence>
<evidence type="ECO:0000256" key="11">
    <source>
        <dbReference type="ARBA" id="ARBA00022881"/>
    </source>
</evidence>
<dbReference type="InterPro" id="IPR017871">
    <property type="entry name" value="ABC_transporter-like_CS"/>
</dbReference>
<dbReference type="Gene3D" id="3.40.50.300">
    <property type="entry name" value="P-loop containing nucleotide triphosphate hydrolases"/>
    <property type="match status" value="3"/>
</dbReference>
<dbReference type="PROSITE" id="PS50893">
    <property type="entry name" value="ABC_TRANSPORTER_2"/>
    <property type="match status" value="1"/>
</dbReference>
<evidence type="ECO:0000313" key="18">
    <source>
        <dbReference type="EMBL" id="HFC47094.1"/>
    </source>
</evidence>
<organism evidence="18">
    <name type="scientific">Dissulfuribacter thermophilus</name>
    <dbReference type="NCBI Taxonomy" id="1156395"/>
    <lineage>
        <taxon>Bacteria</taxon>
        <taxon>Pseudomonadati</taxon>
        <taxon>Thermodesulfobacteriota</taxon>
        <taxon>Dissulfuribacteria</taxon>
        <taxon>Dissulfuribacterales</taxon>
        <taxon>Dissulfuribacteraceae</taxon>
        <taxon>Dissulfuribacter</taxon>
    </lineage>
</organism>
<name>A0A7V2SYS9_9BACT</name>
<dbReference type="AlphaFoldDB" id="A0A7V2SYS9"/>
<keyword evidence="7" id="KW-0228">DNA excision</keyword>
<evidence type="ECO:0000256" key="15">
    <source>
        <dbReference type="ARBA" id="ARBA00039316"/>
    </source>
</evidence>
<dbReference type="Gene3D" id="1.10.8.280">
    <property type="entry name" value="ABC transporter ATPase domain-like"/>
    <property type="match status" value="1"/>
</dbReference>
<evidence type="ECO:0000256" key="3">
    <source>
        <dbReference type="ARBA" id="ARBA00022723"/>
    </source>
</evidence>
<keyword evidence="2" id="KW-0963">Cytoplasm</keyword>
<feature type="domain" description="ABC transporter" evidence="17">
    <location>
        <begin position="271"/>
        <end position="604"/>
    </location>
</feature>
<evidence type="ECO:0000256" key="12">
    <source>
        <dbReference type="ARBA" id="ARBA00023125"/>
    </source>
</evidence>
<evidence type="ECO:0000256" key="10">
    <source>
        <dbReference type="ARBA" id="ARBA00022840"/>
    </source>
</evidence>
<gene>
    <name evidence="18" type="ORF">ENJ63_04350</name>
</gene>
<dbReference type="PANTHER" id="PTHR43152">
    <property type="entry name" value="UVRABC SYSTEM PROTEIN A"/>
    <property type="match status" value="1"/>
</dbReference>
<dbReference type="InterPro" id="IPR027417">
    <property type="entry name" value="P-loop_NTPase"/>
</dbReference>
<protein>
    <recommendedName>
        <fullName evidence="15">UvrABC system protein A</fullName>
    </recommendedName>
    <alternativeName>
        <fullName evidence="16">Excinuclease ABC subunit A</fullName>
    </alternativeName>
</protein>
<accession>A0A7V2SYS9</accession>
<dbReference type="PANTHER" id="PTHR43152:SF3">
    <property type="entry name" value="UVRABC SYSTEM PROTEIN A"/>
    <property type="match status" value="1"/>
</dbReference>
<dbReference type="SMART" id="SM00382">
    <property type="entry name" value="AAA"/>
    <property type="match status" value="1"/>
</dbReference>
<keyword evidence="12" id="KW-0238">DNA-binding</keyword>
<keyword evidence="11" id="KW-0267">Excision nuclease</keyword>
<keyword evidence="3" id="KW-0479">Metal-binding</keyword>
<feature type="non-terminal residue" evidence="18">
    <location>
        <position position="1"/>
    </location>
</feature>
<dbReference type="GO" id="GO:0008270">
    <property type="term" value="F:zinc ion binding"/>
    <property type="evidence" value="ECO:0007669"/>
    <property type="project" value="UniProtKB-KW"/>
</dbReference>
<feature type="non-terminal residue" evidence="18">
    <location>
        <position position="722"/>
    </location>
</feature>
<sequence length="722" mass="80420">PLESWEYEKDLLIGVLEEMGIDPDTPWRDLPEEAKEVIKHGHHPWPGIEAIFEELEQYRYKAHIRILLARYRAYTRCPVCNGLRFSREALSYKLLGKNIGEFYSMSIEEALDFLRENRTFFSRDRATETLYRELKDRLETLVKAGVGYLGLGRQSRSLSGGEMLRVALARALGNALKDTLYCLEEPTRGLHPSDVAGVLTVMEGLLKKGNTILTVTHDPYIIASSDQLLKLGPGAGKSGGELVYSGPPQPEILREYQELQGKARGVRRMEKRFGAFSKVLELRGVRCNNLKDITVRFPLHAITVVTGVSGSGKSSLVEEVLYRAVKRQLGEPVEAPGAFHSIEGHEAIECVVLVDQSKLTRTPRATVATYSGILEAIRPIFASLPEAKALGLKEGNFSFNSPRGRCPWCKGLGVEVLEMQFLPDVELPCPVCKGARLRPEICAISLRGVRFDQCLAMTVDEAYRFFKGEERVRERLALLRKLGLGHLTLDQRLNTLSGGEAQRLRLVKAFSSPPGQHTLYILDEPTRSLHPQEAELIVGACHELVNRGNATAVVVEHNPRFIVNAHWVIELGPFGGDRGGKLIFQGTPDELLESTSSMTSRFLRRDGDLVNAQVDRGTPVTKDQKVDTGYEIEIRGARHHNLKSIDLSIPRGRFVVITGPSGSGKSTLAFDIIHAEGERRYIECLPSYMRQFIKLYERPDVDEIVGLSPSVAIKQRKAASGP</sequence>
<keyword evidence="5" id="KW-0547">Nucleotide-binding</keyword>
<dbReference type="Pfam" id="PF17755">
    <property type="entry name" value="UvrA_DNA-bind"/>
    <property type="match status" value="1"/>
</dbReference>
<proteinExistence type="inferred from homology"/>
<dbReference type="GO" id="GO:0005524">
    <property type="term" value="F:ATP binding"/>
    <property type="evidence" value="ECO:0007669"/>
    <property type="project" value="UniProtKB-KW"/>
</dbReference>
<evidence type="ECO:0000256" key="9">
    <source>
        <dbReference type="ARBA" id="ARBA00022833"/>
    </source>
</evidence>
<comment type="subcellular location">
    <subcellularLocation>
        <location evidence="1">Cytoplasm</location>
    </subcellularLocation>
</comment>
<evidence type="ECO:0000256" key="2">
    <source>
        <dbReference type="ARBA" id="ARBA00022490"/>
    </source>
</evidence>